<evidence type="ECO:0000256" key="1">
    <source>
        <dbReference type="ARBA" id="ARBA00007340"/>
    </source>
</evidence>
<dbReference type="InterPro" id="IPR001253">
    <property type="entry name" value="TIF_eIF-1A"/>
</dbReference>
<dbReference type="GO" id="GO:0003743">
    <property type="term" value="F:translation initiation factor activity"/>
    <property type="evidence" value="ECO:0007669"/>
    <property type="project" value="UniProtKB-UniRule"/>
</dbReference>
<dbReference type="SUPFAM" id="SSF50249">
    <property type="entry name" value="Nucleic acid-binding proteins"/>
    <property type="match status" value="1"/>
</dbReference>
<proteinExistence type="inferred from homology"/>
<accession>A0A7J6B882</accession>
<keyword evidence="5" id="KW-0648">Protein biosynthesis</keyword>
<dbReference type="PANTHER" id="PTHR21641:SF0">
    <property type="entry name" value="RNA-BINDING PROTEIN EIF1AD-RELATED"/>
    <property type="match status" value="1"/>
</dbReference>
<keyword evidence="3" id="KW-0694">RNA-binding</keyword>
<dbReference type="CDD" id="cd05792">
    <property type="entry name" value="S1_eIF1AD_like"/>
    <property type="match status" value="1"/>
</dbReference>
<dbReference type="PROSITE" id="PS50832">
    <property type="entry name" value="S1_IF1_TYPE"/>
    <property type="match status" value="1"/>
</dbReference>
<dbReference type="Pfam" id="PF01176">
    <property type="entry name" value="eIF-1a"/>
    <property type="match status" value="1"/>
</dbReference>
<protein>
    <recommendedName>
        <fullName evidence="2">Probable RNA-binding protein EIF1AD</fullName>
    </recommendedName>
    <alternativeName>
        <fullName evidence="4">Eukaryotic translation initiation factor 1A domain-containing protein</fullName>
    </alternativeName>
</protein>
<evidence type="ECO:0000256" key="5">
    <source>
        <dbReference type="PROSITE-ProRule" id="PRU00181"/>
    </source>
</evidence>
<sequence length="221" mass="25781">MFYDCLRFSRQYDYITHNAARITSGSNRKVTRYRGFQRSSTMSKATKRKHVVKEVLGDYITPNEKQQIMRIMGSNGNNLHEAVTESGERFLLSMPTKFRKNIWIKRGDFVIVDPIEEGDKVKGEINFILYRDHIHYLRKLGIWPKGFEAGGVRKQMQEEAQKKDTKSKEQDEGEDECDNSDSEDERDLFVNTNRATVQYSESDEDSDEEEEDKDEEGAENI</sequence>
<feature type="compositionally biased region" description="Polar residues" evidence="6">
    <location>
        <begin position="190"/>
        <end position="199"/>
    </location>
</feature>
<dbReference type="PANTHER" id="PTHR21641">
    <property type="entry name" value="TRANSLATION INITIATION FACTOR-RELATED"/>
    <property type="match status" value="1"/>
</dbReference>
<feature type="region of interest" description="Disordered" evidence="6">
    <location>
        <begin position="154"/>
        <end position="221"/>
    </location>
</feature>
<feature type="compositionally biased region" description="Basic and acidic residues" evidence="6">
    <location>
        <begin position="155"/>
        <end position="170"/>
    </location>
</feature>
<evidence type="ECO:0000256" key="2">
    <source>
        <dbReference type="ARBA" id="ARBA00020989"/>
    </source>
</evidence>
<dbReference type="Proteomes" id="UP000593565">
    <property type="component" value="Unassembled WGS sequence"/>
</dbReference>
<dbReference type="InterPro" id="IPR006196">
    <property type="entry name" value="RNA-binding_domain_S1_IF1"/>
</dbReference>
<dbReference type="EMBL" id="JAAGNN010000003">
    <property type="protein sequence ID" value="KAF4091220.1"/>
    <property type="molecule type" value="Genomic_DNA"/>
</dbReference>
<comment type="caution">
    <text evidence="8">The sequence shown here is derived from an EMBL/GenBank/DDBJ whole genome shotgun (WGS) entry which is preliminary data.</text>
</comment>
<evidence type="ECO:0000259" key="7">
    <source>
        <dbReference type="PROSITE" id="PS50832"/>
    </source>
</evidence>
<dbReference type="InterPro" id="IPR039294">
    <property type="entry name" value="EIF1AD"/>
</dbReference>
<dbReference type="Gene3D" id="2.40.50.140">
    <property type="entry name" value="Nucleic acid-binding proteins"/>
    <property type="match status" value="1"/>
</dbReference>
<evidence type="ECO:0000313" key="9">
    <source>
        <dbReference type="Proteomes" id="UP000593565"/>
    </source>
</evidence>
<keyword evidence="5" id="KW-0396">Initiation factor</keyword>
<feature type="compositionally biased region" description="Acidic residues" evidence="6">
    <location>
        <begin position="171"/>
        <end position="186"/>
    </location>
</feature>
<evidence type="ECO:0000313" key="8">
    <source>
        <dbReference type="EMBL" id="KAF4091220.1"/>
    </source>
</evidence>
<organism evidence="8 9">
    <name type="scientific">Ameiurus melas</name>
    <name type="common">Black bullhead</name>
    <name type="synonym">Silurus melas</name>
    <dbReference type="NCBI Taxonomy" id="219545"/>
    <lineage>
        <taxon>Eukaryota</taxon>
        <taxon>Metazoa</taxon>
        <taxon>Chordata</taxon>
        <taxon>Craniata</taxon>
        <taxon>Vertebrata</taxon>
        <taxon>Euteleostomi</taxon>
        <taxon>Actinopterygii</taxon>
        <taxon>Neopterygii</taxon>
        <taxon>Teleostei</taxon>
        <taxon>Ostariophysi</taxon>
        <taxon>Siluriformes</taxon>
        <taxon>Ictaluridae</taxon>
        <taxon>Ameiurus</taxon>
    </lineage>
</organism>
<feature type="domain" description="S1-like" evidence="7">
    <location>
        <begin position="76"/>
        <end position="133"/>
    </location>
</feature>
<feature type="compositionally biased region" description="Acidic residues" evidence="6">
    <location>
        <begin position="201"/>
        <end position="221"/>
    </location>
</feature>
<evidence type="ECO:0000256" key="4">
    <source>
        <dbReference type="ARBA" id="ARBA00031998"/>
    </source>
</evidence>
<evidence type="ECO:0000256" key="3">
    <source>
        <dbReference type="ARBA" id="ARBA00022884"/>
    </source>
</evidence>
<reference evidence="8 9" key="1">
    <citation type="submission" date="2020-02" db="EMBL/GenBank/DDBJ databases">
        <title>A chromosome-scale genome assembly of the black bullhead catfish (Ameiurus melas).</title>
        <authorList>
            <person name="Wen M."/>
            <person name="Zham M."/>
            <person name="Cabau C."/>
            <person name="Klopp C."/>
            <person name="Donnadieu C."/>
            <person name="Roques C."/>
            <person name="Bouchez O."/>
            <person name="Lampietro C."/>
            <person name="Jouanno E."/>
            <person name="Herpin A."/>
            <person name="Louis A."/>
            <person name="Berthelot C."/>
            <person name="Parey E."/>
            <person name="Roest-Crollius H."/>
            <person name="Braasch I."/>
            <person name="Postlethwait J."/>
            <person name="Robinson-Rechavi M."/>
            <person name="Echchiki A."/>
            <person name="Begum T."/>
            <person name="Montfort J."/>
            <person name="Schartl M."/>
            <person name="Bobe J."/>
            <person name="Guiguen Y."/>
        </authorList>
    </citation>
    <scope>NUCLEOTIDE SEQUENCE [LARGE SCALE GENOMIC DNA]</scope>
    <source>
        <strain evidence="8">M_S1</strain>
        <tissue evidence="8">Blood</tissue>
    </source>
</reference>
<name>A0A7J6B882_AMEME</name>
<dbReference type="SMART" id="SM00652">
    <property type="entry name" value="eIF1a"/>
    <property type="match status" value="1"/>
</dbReference>
<dbReference type="AlphaFoldDB" id="A0A7J6B882"/>
<evidence type="ECO:0000256" key="6">
    <source>
        <dbReference type="SAM" id="MobiDB-lite"/>
    </source>
</evidence>
<comment type="similarity">
    <text evidence="1">Belongs to the EIF1AD family.</text>
</comment>
<dbReference type="GO" id="GO:0003723">
    <property type="term" value="F:RNA binding"/>
    <property type="evidence" value="ECO:0007669"/>
    <property type="project" value="UniProtKB-KW"/>
</dbReference>
<keyword evidence="9" id="KW-1185">Reference proteome</keyword>
<dbReference type="GO" id="GO:0005634">
    <property type="term" value="C:nucleus"/>
    <property type="evidence" value="ECO:0007669"/>
    <property type="project" value="TreeGrafter"/>
</dbReference>
<dbReference type="InterPro" id="IPR012340">
    <property type="entry name" value="NA-bd_OB-fold"/>
</dbReference>
<gene>
    <name evidence="8" type="ORF">AMELA_G00034620</name>
</gene>